<feature type="transmembrane region" description="Helical" evidence="1">
    <location>
        <begin position="20"/>
        <end position="38"/>
    </location>
</feature>
<proteinExistence type="predicted"/>
<feature type="transmembrane region" description="Helical" evidence="1">
    <location>
        <begin position="67"/>
        <end position="85"/>
    </location>
</feature>
<comment type="caution">
    <text evidence="2">The sequence shown here is derived from an EMBL/GenBank/DDBJ whole genome shotgun (WGS) entry which is preliminary data.</text>
</comment>
<sequence>MTETDDEAKLRAALERDRSAVYAGTLVTAVATVALFVAPDLVAVDDLKQTIYETTGVWLAAENPFTVVRLFGGVPGAIVAGWLTSELGSGTVTGTKAAMYGLGLAYLLAVGFSILYWPLVGGIFPPPLFSVIVVPAINAIPMFGTYLVGGLLAGVVADSVSSTRY</sequence>
<organism evidence="2 5">
    <name type="scientific">Natronoglomus mannanivorans</name>
    <dbReference type="NCBI Taxonomy" id="2979990"/>
    <lineage>
        <taxon>Archaea</taxon>
        <taxon>Methanobacteriati</taxon>
        <taxon>Methanobacteriota</taxon>
        <taxon>Stenosarchaea group</taxon>
        <taxon>Halobacteria</taxon>
        <taxon>Halobacteriales</taxon>
        <taxon>Natrialbaceae</taxon>
        <taxon>Natronoglomus</taxon>
    </lineage>
</organism>
<keyword evidence="4" id="KW-1185">Reference proteome</keyword>
<dbReference type="EMBL" id="JAOPKA010000009">
    <property type="protein sequence ID" value="MCU4742586.1"/>
    <property type="molecule type" value="Genomic_DNA"/>
</dbReference>
<evidence type="ECO:0000313" key="5">
    <source>
        <dbReference type="Proteomes" id="UP001321018"/>
    </source>
</evidence>
<evidence type="ECO:0000313" key="3">
    <source>
        <dbReference type="EMBL" id="MCU4975317.1"/>
    </source>
</evidence>
<accession>A0AAP2YZT2</accession>
<dbReference type="EMBL" id="JAOPKB010000017">
    <property type="protein sequence ID" value="MCU4975317.1"/>
    <property type="molecule type" value="Genomic_DNA"/>
</dbReference>
<gene>
    <name evidence="3" type="ORF">OB955_21680</name>
    <name evidence="2" type="ORF">OB960_14400</name>
</gene>
<name>A0AAP2YZT2_9EURY</name>
<evidence type="ECO:0000256" key="1">
    <source>
        <dbReference type="SAM" id="Phobius"/>
    </source>
</evidence>
<keyword evidence="1" id="KW-0812">Transmembrane</keyword>
<keyword evidence="1" id="KW-1133">Transmembrane helix</keyword>
<dbReference type="Proteomes" id="UP001321018">
    <property type="component" value="Unassembled WGS sequence"/>
</dbReference>
<evidence type="ECO:0000313" key="2">
    <source>
        <dbReference type="EMBL" id="MCU4742586.1"/>
    </source>
</evidence>
<dbReference type="Proteomes" id="UP001320972">
    <property type="component" value="Unassembled WGS sequence"/>
</dbReference>
<reference evidence="2 4" key="1">
    <citation type="submission" date="2022-09" db="EMBL/GenBank/DDBJ databases">
        <title>Enrichment on poylsaccharides allowed isolation of novel metabolic and taxonomic groups of Haloarchaea.</title>
        <authorList>
            <person name="Sorokin D.Y."/>
            <person name="Elcheninov A.G."/>
            <person name="Khizhniak T.V."/>
            <person name="Kolganova T.V."/>
            <person name="Kublanov I.V."/>
        </authorList>
    </citation>
    <scope>NUCLEOTIDE SEQUENCE</scope>
    <source>
        <strain evidence="3 4">AArc-m2/3/4</strain>
        <strain evidence="2">AArc-xg1-1</strain>
    </source>
</reference>
<feature type="transmembrane region" description="Helical" evidence="1">
    <location>
        <begin position="97"/>
        <end position="117"/>
    </location>
</feature>
<dbReference type="RefSeq" id="WP_338004410.1">
    <property type="nucleotide sequence ID" value="NZ_JAOPKA010000009.1"/>
</dbReference>
<evidence type="ECO:0000313" key="4">
    <source>
        <dbReference type="Proteomes" id="UP001320972"/>
    </source>
</evidence>
<feature type="transmembrane region" description="Helical" evidence="1">
    <location>
        <begin position="129"/>
        <end position="157"/>
    </location>
</feature>
<keyword evidence="1" id="KW-0472">Membrane</keyword>
<protein>
    <submittedName>
        <fullName evidence="2">Uncharacterized protein</fullName>
    </submittedName>
</protein>
<dbReference type="AlphaFoldDB" id="A0AAP2YZT2"/>